<proteinExistence type="predicted"/>
<reference evidence="2" key="1">
    <citation type="submission" date="2025-02" db="EMBL/GenBank/DDBJ databases">
        <authorList>
            <consortium name="NCBI Genome Project"/>
        </authorList>
    </citation>
    <scope>NUCLEOTIDE SEQUENCE</scope>
</reference>
<sequence>MWMLPAGCVLLNDCGAGPNKQSAVTAFMFALITCSVICLAGLPNTRTNYRKYPATKSGTNVWVGGPLEPTRHLSRVESTRCEMSHVARSPKRLTPVDLEKKRGNRARSKIVDVLKVDVANSWGGIGTTGAITENVQVRARIDATILRTDDHFPALQGYTAPNCRMRVSEPSREANRAADTEYISPDNS</sequence>
<dbReference type="GeneID" id="84593454"/>
<protein>
    <recommendedName>
        <fullName evidence="3">Secreted protein</fullName>
    </recommendedName>
</protein>
<keyword evidence="1" id="KW-0472">Membrane</keyword>
<keyword evidence="1" id="KW-0812">Transmembrane</keyword>
<reference evidence="2" key="2">
    <citation type="submission" date="2025-08" db="UniProtKB">
        <authorList>
            <consortium name="RefSeq"/>
        </authorList>
    </citation>
    <scope>IDENTIFICATION</scope>
</reference>
<gene>
    <name evidence="2" type="ORF">An16g05950</name>
</gene>
<evidence type="ECO:0000256" key="1">
    <source>
        <dbReference type="SAM" id="Phobius"/>
    </source>
</evidence>
<dbReference type="VEuPathDB" id="FungiDB:An16g05950"/>
<evidence type="ECO:0008006" key="3">
    <source>
        <dbReference type="Google" id="ProtNLM"/>
    </source>
</evidence>
<keyword evidence="1" id="KW-1133">Transmembrane helix</keyword>
<accession>A0AAJ8E314</accession>
<dbReference type="AlphaFoldDB" id="A0AAJ8E314"/>
<dbReference type="RefSeq" id="XP_059604836.1">
    <property type="nucleotide sequence ID" value="XM_059745186.1"/>
</dbReference>
<organism evidence="2">
    <name type="scientific">Aspergillus niger</name>
    <dbReference type="NCBI Taxonomy" id="5061"/>
    <lineage>
        <taxon>Eukaryota</taxon>
        <taxon>Fungi</taxon>
        <taxon>Dikarya</taxon>
        <taxon>Ascomycota</taxon>
        <taxon>Pezizomycotina</taxon>
        <taxon>Eurotiomycetes</taxon>
        <taxon>Eurotiomycetidae</taxon>
        <taxon>Eurotiales</taxon>
        <taxon>Aspergillaceae</taxon>
        <taxon>Aspergillus</taxon>
        <taxon>Aspergillus subgen. Circumdati</taxon>
    </lineage>
</organism>
<feature type="transmembrane region" description="Helical" evidence="1">
    <location>
        <begin position="26"/>
        <end position="42"/>
    </location>
</feature>
<dbReference type="KEGG" id="ang:An16g05950"/>
<evidence type="ECO:0000313" key="2">
    <source>
        <dbReference type="RefSeq" id="XP_059604836.1"/>
    </source>
</evidence>
<name>A0AAJ8E314_ASPNG</name>